<dbReference type="Pfam" id="PF10282">
    <property type="entry name" value="Lactonase"/>
    <property type="match status" value="1"/>
</dbReference>
<protein>
    <submittedName>
        <fullName evidence="5">Lactonase family protein</fullName>
    </submittedName>
</protein>
<keyword evidence="6" id="KW-1185">Reference proteome</keyword>
<keyword evidence="2" id="KW-0313">Glucose metabolism</keyword>
<comment type="caution">
    <text evidence="5">The sequence shown here is derived from an EMBL/GenBank/DDBJ whole genome shotgun (WGS) entry which is preliminary data.</text>
</comment>
<dbReference type="InterPro" id="IPR019405">
    <property type="entry name" value="Lactonase_7-beta_prop"/>
</dbReference>
<evidence type="ECO:0000313" key="6">
    <source>
        <dbReference type="Proteomes" id="UP001165653"/>
    </source>
</evidence>
<feature type="region of interest" description="Disordered" evidence="3">
    <location>
        <begin position="205"/>
        <end position="224"/>
    </location>
</feature>
<accession>A0ABT3G684</accession>
<gene>
    <name evidence="5" type="ORF">OJ996_17270</name>
</gene>
<feature type="compositionally biased region" description="Basic and acidic residues" evidence="3">
    <location>
        <begin position="205"/>
        <end position="214"/>
    </location>
</feature>
<evidence type="ECO:0000256" key="4">
    <source>
        <dbReference type="SAM" id="SignalP"/>
    </source>
</evidence>
<dbReference type="InterPro" id="IPR011048">
    <property type="entry name" value="Haem_d1_sf"/>
</dbReference>
<feature type="signal peptide" evidence="4">
    <location>
        <begin position="1"/>
        <end position="28"/>
    </location>
</feature>
<evidence type="ECO:0000256" key="3">
    <source>
        <dbReference type="SAM" id="MobiDB-lite"/>
    </source>
</evidence>
<sequence>MSGRTHGVVMGMIKPALLLFALSPLAFAAPQRIAIGTNTGGSGKSEGIYLSSFDPETGAFEDVKLGAKYQGPGFLALHPSKPLLYSVGRSEAHPKGSIAAFRLGETLEFINEASSGGHNPCHLAVNERGTALATANYSDGSTAMLPINPMGGVEAPDFVKRIEGTGPRKDRQEGPHAHGVYFRSGFLHVPDLGLDRVLSWPVEEGSAKPVKEDPGSWSSAPGAGPRHMEFSPDGRHAYVVNELDNTVSACSYEAKEGKFTTLHSITTLPEGWTGNSTTAEISVHPNGKFVYASNRGHDSIAVFARDSASGKLSSVQIVPCGGKIPRHFTISPDGKWLLCAHQDSNTLSSLPLDPATGKLGEPKATTACPNPICILFLPK</sequence>
<name>A0ABT3G684_9BACT</name>
<dbReference type="InterPro" id="IPR015943">
    <property type="entry name" value="WD40/YVTN_repeat-like_dom_sf"/>
</dbReference>
<dbReference type="SUPFAM" id="SSF51004">
    <property type="entry name" value="C-terminal (heme d1) domain of cytochrome cd1-nitrite reductase"/>
    <property type="match status" value="1"/>
</dbReference>
<dbReference type="Proteomes" id="UP001165653">
    <property type="component" value="Unassembled WGS sequence"/>
</dbReference>
<dbReference type="PANTHER" id="PTHR30344:SF1">
    <property type="entry name" value="6-PHOSPHOGLUCONOLACTONASE"/>
    <property type="match status" value="1"/>
</dbReference>
<evidence type="ECO:0000313" key="5">
    <source>
        <dbReference type="EMBL" id="MCW1915340.1"/>
    </source>
</evidence>
<proteinExistence type="inferred from homology"/>
<dbReference type="InterPro" id="IPR050282">
    <property type="entry name" value="Cycloisomerase_2"/>
</dbReference>
<dbReference type="Gene3D" id="2.130.10.10">
    <property type="entry name" value="YVTN repeat-like/Quinoprotein amine dehydrogenase"/>
    <property type="match status" value="1"/>
</dbReference>
<reference evidence="5" key="1">
    <citation type="submission" date="2022-10" db="EMBL/GenBank/DDBJ databases">
        <title>Luteolibacter sp. GHJ8, whole genome shotgun sequencing project.</title>
        <authorList>
            <person name="Zhao G."/>
            <person name="Shen L."/>
        </authorList>
    </citation>
    <scope>NUCLEOTIDE SEQUENCE</scope>
    <source>
        <strain evidence="5">GHJ8</strain>
    </source>
</reference>
<comment type="similarity">
    <text evidence="1">Belongs to the cycloisomerase 2 family.</text>
</comment>
<dbReference type="PANTHER" id="PTHR30344">
    <property type="entry name" value="6-PHOSPHOGLUCONOLACTONASE-RELATED"/>
    <property type="match status" value="1"/>
</dbReference>
<feature type="chain" id="PRO_5046468087" evidence="4">
    <location>
        <begin position="29"/>
        <end position="379"/>
    </location>
</feature>
<dbReference type="EMBL" id="JAPDDR010000009">
    <property type="protein sequence ID" value="MCW1915340.1"/>
    <property type="molecule type" value="Genomic_DNA"/>
</dbReference>
<keyword evidence="2" id="KW-0119">Carbohydrate metabolism</keyword>
<evidence type="ECO:0000256" key="1">
    <source>
        <dbReference type="ARBA" id="ARBA00005564"/>
    </source>
</evidence>
<evidence type="ECO:0000256" key="2">
    <source>
        <dbReference type="ARBA" id="ARBA00022526"/>
    </source>
</evidence>
<organism evidence="5 6">
    <name type="scientific">Luteolibacter rhizosphaerae</name>
    <dbReference type="NCBI Taxonomy" id="2989719"/>
    <lineage>
        <taxon>Bacteria</taxon>
        <taxon>Pseudomonadati</taxon>
        <taxon>Verrucomicrobiota</taxon>
        <taxon>Verrucomicrobiia</taxon>
        <taxon>Verrucomicrobiales</taxon>
        <taxon>Verrucomicrobiaceae</taxon>
        <taxon>Luteolibacter</taxon>
    </lineage>
</organism>
<keyword evidence="4" id="KW-0732">Signal</keyword>